<dbReference type="InterPro" id="IPR016039">
    <property type="entry name" value="Thiolase-like"/>
</dbReference>
<organism evidence="8 9">
    <name type="scientific">Streptomyces corynorhini</name>
    <dbReference type="NCBI Taxonomy" id="2282652"/>
    <lineage>
        <taxon>Bacteria</taxon>
        <taxon>Bacillati</taxon>
        <taxon>Actinomycetota</taxon>
        <taxon>Actinomycetes</taxon>
        <taxon>Kitasatosporales</taxon>
        <taxon>Streptomycetaceae</taxon>
        <taxon>Streptomyces</taxon>
    </lineage>
</organism>
<keyword evidence="9" id="KW-1185">Reference proteome</keyword>
<sequence length="327" mass="34883">MVAQVAGAPGTPVERATGVAERRWADRSPEAAEDSYGLALKAAHDALRVSSYGAADLDVVISASITRVKDGEHLYVEPSFGRMLAEELGAHSALTFDVSNACAGVMTGVYLLDRLIRTGMVRNGMVVSGEQVTRVAETAAAEMGPSYDPQFASLSVGDSAVAVILDESQDEADRIHYIDMMTSAAYAELCQAGPSDRSRGLAMHTDNRTMQKADRMRLWPEFLGDILAKEGRTLQDEKFDYIIQHQVSASVVANMNSVGEETFGTAMPASLSVLEEFGNTATTSHFLTLARHLRAGTAARGKRYLLVPAASGLILGAMSATITHLGV</sequence>
<feature type="transmembrane region" description="Helical" evidence="5">
    <location>
        <begin position="304"/>
        <end position="325"/>
    </location>
</feature>
<dbReference type="PANTHER" id="PTHR34069">
    <property type="entry name" value="3-OXOACYL-[ACYL-CARRIER-PROTEIN] SYNTHASE 3"/>
    <property type="match status" value="1"/>
</dbReference>
<feature type="domain" description="Beta-ketoacyl-[acyl-carrier-protein] synthase III N-terminal" evidence="7">
    <location>
        <begin position="96"/>
        <end position="181"/>
    </location>
</feature>
<dbReference type="Pfam" id="PF08541">
    <property type="entry name" value="ACP_syn_III_C"/>
    <property type="match status" value="1"/>
</dbReference>
<dbReference type="GO" id="GO:0006633">
    <property type="term" value="P:fatty acid biosynthetic process"/>
    <property type="evidence" value="ECO:0007669"/>
    <property type="project" value="InterPro"/>
</dbReference>
<dbReference type="InterPro" id="IPR013747">
    <property type="entry name" value="ACP_syn_III_C"/>
</dbReference>
<evidence type="ECO:0000256" key="2">
    <source>
        <dbReference type="ARBA" id="ARBA00022679"/>
    </source>
</evidence>
<accession>A0A370B4V9</accession>
<keyword evidence="2" id="KW-0808">Transferase</keyword>
<evidence type="ECO:0000256" key="4">
    <source>
        <dbReference type="SAM" id="MobiDB-lite"/>
    </source>
</evidence>
<dbReference type="SUPFAM" id="SSF53901">
    <property type="entry name" value="Thiolase-like"/>
    <property type="match status" value="1"/>
</dbReference>
<evidence type="ECO:0000256" key="3">
    <source>
        <dbReference type="ARBA" id="ARBA00023315"/>
    </source>
</evidence>
<keyword evidence="5" id="KW-1133">Transmembrane helix</keyword>
<reference evidence="8 9" key="1">
    <citation type="submission" date="2018-07" db="EMBL/GenBank/DDBJ databases">
        <title>Streptomyces species from bats.</title>
        <authorList>
            <person name="Dunlap C."/>
        </authorList>
    </citation>
    <scope>NUCLEOTIDE SEQUENCE [LARGE SCALE GENOMIC DNA]</scope>
    <source>
        <strain evidence="8 9">AC230</strain>
    </source>
</reference>
<feature type="region of interest" description="Disordered" evidence="4">
    <location>
        <begin position="1"/>
        <end position="26"/>
    </location>
</feature>
<name>A0A370B4V9_9ACTN</name>
<keyword evidence="3" id="KW-0012">Acyltransferase</keyword>
<evidence type="ECO:0000256" key="1">
    <source>
        <dbReference type="ARBA" id="ARBA00022490"/>
    </source>
</evidence>
<dbReference type="Proteomes" id="UP000253741">
    <property type="component" value="Unassembled WGS sequence"/>
</dbReference>
<evidence type="ECO:0000256" key="5">
    <source>
        <dbReference type="SAM" id="Phobius"/>
    </source>
</evidence>
<evidence type="ECO:0000313" key="9">
    <source>
        <dbReference type="Proteomes" id="UP000253741"/>
    </source>
</evidence>
<evidence type="ECO:0000313" key="8">
    <source>
        <dbReference type="EMBL" id="RDG36611.1"/>
    </source>
</evidence>
<dbReference type="InterPro" id="IPR013751">
    <property type="entry name" value="ACP_syn_III_N"/>
</dbReference>
<evidence type="ECO:0000259" key="7">
    <source>
        <dbReference type="Pfam" id="PF08545"/>
    </source>
</evidence>
<keyword evidence="1" id="KW-0963">Cytoplasm</keyword>
<dbReference type="PANTHER" id="PTHR34069:SF3">
    <property type="entry name" value="ACYL-COA:ACYL-COA ALKYLTRANSFERASE"/>
    <property type="match status" value="1"/>
</dbReference>
<feature type="domain" description="Beta-ketoacyl-[acyl-carrier-protein] synthase III C-terminal" evidence="6">
    <location>
        <begin position="234"/>
        <end position="319"/>
    </location>
</feature>
<dbReference type="EMBL" id="QQNA01000147">
    <property type="protein sequence ID" value="RDG36611.1"/>
    <property type="molecule type" value="Genomic_DNA"/>
</dbReference>
<protein>
    <submittedName>
        <fullName evidence="8">3-oxoacyl-ACP synthase</fullName>
    </submittedName>
</protein>
<comment type="caution">
    <text evidence="8">The sequence shown here is derived from an EMBL/GenBank/DDBJ whole genome shotgun (WGS) entry which is preliminary data.</text>
</comment>
<gene>
    <name evidence="8" type="ORF">DVH02_19160</name>
</gene>
<dbReference type="Gene3D" id="3.40.47.10">
    <property type="match status" value="2"/>
</dbReference>
<dbReference type="GO" id="GO:0044550">
    <property type="term" value="P:secondary metabolite biosynthetic process"/>
    <property type="evidence" value="ECO:0007669"/>
    <property type="project" value="TreeGrafter"/>
</dbReference>
<keyword evidence="5" id="KW-0812">Transmembrane</keyword>
<dbReference type="Pfam" id="PF08545">
    <property type="entry name" value="ACP_syn_III"/>
    <property type="match status" value="1"/>
</dbReference>
<dbReference type="AlphaFoldDB" id="A0A370B4V9"/>
<evidence type="ECO:0000259" key="6">
    <source>
        <dbReference type="Pfam" id="PF08541"/>
    </source>
</evidence>
<dbReference type="GO" id="GO:0004315">
    <property type="term" value="F:3-oxoacyl-[acyl-carrier-protein] synthase activity"/>
    <property type="evidence" value="ECO:0007669"/>
    <property type="project" value="InterPro"/>
</dbReference>
<keyword evidence="5" id="KW-0472">Membrane</keyword>
<dbReference type="OrthoDB" id="9788274at2"/>
<proteinExistence type="predicted"/>